<dbReference type="RefSeq" id="WP_132127630.1">
    <property type="nucleotide sequence ID" value="NZ_CP042432.1"/>
</dbReference>
<comment type="caution">
    <text evidence="2">The sequence shown here is derived from an EMBL/GenBank/DDBJ whole genome shotgun (WGS) entry which is preliminary data.</text>
</comment>
<dbReference type="AlphaFoldDB" id="A0A4R3KWZ4"/>
<dbReference type="Proteomes" id="UP000295807">
    <property type="component" value="Unassembled WGS sequence"/>
</dbReference>
<organism evidence="2 3">
    <name type="scientific">Anseongella ginsenosidimutans</name>
    <dbReference type="NCBI Taxonomy" id="496056"/>
    <lineage>
        <taxon>Bacteria</taxon>
        <taxon>Pseudomonadati</taxon>
        <taxon>Bacteroidota</taxon>
        <taxon>Sphingobacteriia</taxon>
        <taxon>Sphingobacteriales</taxon>
        <taxon>Sphingobacteriaceae</taxon>
        <taxon>Anseongella</taxon>
    </lineage>
</organism>
<dbReference type="EMBL" id="SMAD01000001">
    <property type="protein sequence ID" value="TCS90175.1"/>
    <property type="molecule type" value="Genomic_DNA"/>
</dbReference>
<evidence type="ECO:0000313" key="3">
    <source>
        <dbReference type="Proteomes" id="UP000295807"/>
    </source>
</evidence>
<proteinExistence type="predicted"/>
<gene>
    <name evidence="2" type="ORF">EDD80_101374</name>
</gene>
<dbReference type="InterPro" id="IPR000917">
    <property type="entry name" value="Sulfatase_N"/>
</dbReference>
<dbReference type="Pfam" id="PF00884">
    <property type="entry name" value="Sulfatase"/>
    <property type="match status" value="1"/>
</dbReference>
<dbReference type="SUPFAM" id="SSF53649">
    <property type="entry name" value="Alkaline phosphatase-like"/>
    <property type="match status" value="1"/>
</dbReference>
<accession>A0A4R3KWZ4</accession>
<feature type="domain" description="Sulfatase N-terminal" evidence="1">
    <location>
        <begin position="37"/>
        <end position="323"/>
    </location>
</feature>
<dbReference type="InterPro" id="IPR017850">
    <property type="entry name" value="Alkaline_phosphatase_core_sf"/>
</dbReference>
<protein>
    <submittedName>
        <fullName evidence="2">Putative sulfatase</fullName>
    </submittedName>
</protein>
<sequence>MIRTTYINTFVLVALVFTGCQLKEAPSPDANLEGKRPNILFVISDDQSYPYASAYGEGAVQTPAFDRVAKEGLLFTRAFVASPGCSPSRAALLTGLNCWQLREAGTHASSFPREFAAFPDLLEEAGYYTGFTGKGWGPGNYKASGRERNPAGRLFRGRELKSPRDISTTDYAANFADFLEGKPGEQPFFFWLGTHEPHRRFKKGIGKENGMIAEKVRVPAFLPDVEEVRSDLLDYGFEIQWFDKQLQKTISLLEEAGELDNTLIVVTSDNGMPFPRAKANVYEYGIHVPLAVRWGNEIKGGRTSDDLVSLIDLYATFLDLAGAAYPEYKTASRSLLNIFSSDKSGIIDSTRTAVFASRERHSSSRWNNLGYPQRCIRTAQYLYIRNFKPDRWPAGAPPAFNDIDQGPERFIIRFGEDPRYAEYFRLATAKRPAEELYDIAADPACLHNLAESPRHDSVLHNLRGRLGAYLMQTLDPRVSGNGDVFESYTRLVGEIREFPQPGQAAPEE</sequence>
<reference evidence="2 3" key="1">
    <citation type="submission" date="2019-03" db="EMBL/GenBank/DDBJ databases">
        <title>Genomic Encyclopedia of Type Strains, Phase IV (KMG-IV): sequencing the most valuable type-strain genomes for metagenomic binning, comparative biology and taxonomic classification.</title>
        <authorList>
            <person name="Goeker M."/>
        </authorList>
    </citation>
    <scope>NUCLEOTIDE SEQUENCE [LARGE SCALE GENOMIC DNA]</scope>
    <source>
        <strain evidence="2 3">DSM 21100</strain>
    </source>
</reference>
<dbReference type="PANTHER" id="PTHR43751">
    <property type="entry name" value="SULFATASE"/>
    <property type="match status" value="1"/>
</dbReference>
<evidence type="ECO:0000259" key="1">
    <source>
        <dbReference type="Pfam" id="PF00884"/>
    </source>
</evidence>
<dbReference type="Gene3D" id="3.40.720.10">
    <property type="entry name" value="Alkaline Phosphatase, subunit A"/>
    <property type="match status" value="1"/>
</dbReference>
<dbReference type="PROSITE" id="PS51257">
    <property type="entry name" value="PROKAR_LIPOPROTEIN"/>
    <property type="match status" value="1"/>
</dbReference>
<evidence type="ECO:0000313" key="2">
    <source>
        <dbReference type="EMBL" id="TCS90175.1"/>
    </source>
</evidence>
<dbReference type="PANTHER" id="PTHR43751:SF1">
    <property type="entry name" value="SULFATASE ATSG-RELATED"/>
    <property type="match status" value="1"/>
</dbReference>
<dbReference type="OrthoDB" id="975025at2"/>
<name>A0A4R3KWZ4_9SPHI</name>
<dbReference type="InterPro" id="IPR052701">
    <property type="entry name" value="GAG_Ulvan_Degrading_Sulfatases"/>
</dbReference>
<keyword evidence="3" id="KW-1185">Reference proteome</keyword>
<dbReference type="CDD" id="cd16027">
    <property type="entry name" value="SGSH"/>
    <property type="match status" value="1"/>
</dbReference>